<dbReference type="EMBL" id="FRDL01000007">
    <property type="protein sequence ID" value="SHN70711.1"/>
    <property type="molecule type" value="Genomic_DNA"/>
</dbReference>
<dbReference type="RefSeq" id="WP_083581387.1">
    <property type="nucleotide sequence ID" value="NZ_FOHL01000007.1"/>
</dbReference>
<evidence type="ECO:0000313" key="2">
    <source>
        <dbReference type="Proteomes" id="UP000184066"/>
    </source>
</evidence>
<proteinExistence type="predicted"/>
<dbReference type="InterPro" id="IPR007709">
    <property type="entry name" value="N-FG_amidohydro"/>
</dbReference>
<organism evidence="1 2">
    <name type="scientific">Oceanicella actignis</name>
    <dbReference type="NCBI Taxonomy" id="1189325"/>
    <lineage>
        <taxon>Bacteria</taxon>
        <taxon>Pseudomonadati</taxon>
        <taxon>Pseudomonadota</taxon>
        <taxon>Alphaproteobacteria</taxon>
        <taxon>Rhodobacterales</taxon>
        <taxon>Paracoccaceae</taxon>
        <taxon>Oceanicella</taxon>
    </lineage>
</organism>
<accession>A0A1M7TJ25</accession>
<dbReference type="AlphaFoldDB" id="A0A1M7TJ25"/>
<name>A0A1M7TJ25_9RHOB</name>
<dbReference type="SUPFAM" id="SSF53187">
    <property type="entry name" value="Zn-dependent exopeptidases"/>
    <property type="match status" value="1"/>
</dbReference>
<dbReference type="Pfam" id="PF05013">
    <property type="entry name" value="FGase"/>
    <property type="match status" value="1"/>
</dbReference>
<gene>
    <name evidence="1" type="ORF">SAMN05216200_1077</name>
</gene>
<sequence length="288" mass="30982">MSMDEPFRIERPGPAAPACGAVFSSPHSGRRFPPQMLRRARLSGLALRRSEDAYVERLFDHAPRCGAPLIHALDSRAYVDLNRAPDELDPALIEGVRAAGANPRVAAGLGVIPRIVAEGAPIYEGKLPLSEAAARLRRTHAPYHRALEGLLAEARAQAGAAVLIDCHSMPSDALRALPRHVRRPDIVLGDLHGAACGRWLTALAEEAFRKAGFSVVRNAPFAGGYITARHGRPTRGVHALQVEIDRGLYLDERRIEPGPAFDEIRAALRPVIEALCAAARAEGALAAE</sequence>
<dbReference type="Proteomes" id="UP000184066">
    <property type="component" value="Unassembled WGS sequence"/>
</dbReference>
<evidence type="ECO:0000313" key="1">
    <source>
        <dbReference type="EMBL" id="SHN70711.1"/>
    </source>
</evidence>
<keyword evidence="2" id="KW-1185">Reference proteome</keyword>
<dbReference type="STRING" id="1189325.SAMN04488119_1078"/>
<dbReference type="Gene3D" id="3.40.630.40">
    <property type="entry name" value="Zn-dependent exopeptidases"/>
    <property type="match status" value="1"/>
</dbReference>
<reference evidence="1 2" key="1">
    <citation type="submission" date="2016-12" db="EMBL/GenBank/DDBJ databases">
        <authorList>
            <person name="Song W.-J."/>
            <person name="Kurnit D.M."/>
        </authorList>
    </citation>
    <scope>NUCLEOTIDE SEQUENCE [LARGE SCALE GENOMIC DNA]</scope>
    <source>
        <strain evidence="1 2">CGMCC 1.10808</strain>
    </source>
</reference>
<protein>
    <submittedName>
        <fullName evidence="1">N-formylglutamate deformylase</fullName>
    </submittedName>
</protein>